<name>A0A5C5ZVG2_9BACT</name>
<evidence type="ECO:0000313" key="7">
    <source>
        <dbReference type="EMBL" id="TWT91038.1"/>
    </source>
</evidence>
<dbReference type="SUPFAM" id="SSF49899">
    <property type="entry name" value="Concanavalin A-like lectins/glucanases"/>
    <property type="match status" value="1"/>
</dbReference>
<feature type="chain" id="PRO_5023021512" evidence="5">
    <location>
        <begin position="35"/>
        <end position="1071"/>
    </location>
</feature>
<dbReference type="Pfam" id="PF07583">
    <property type="entry name" value="PSCyt2"/>
    <property type="match status" value="1"/>
</dbReference>
<dbReference type="Pfam" id="PF07587">
    <property type="entry name" value="PSD1"/>
    <property type="match status" value="1"/>
</dbReference>
<dbReference type="PANTHER" id="PTHR35889">
    <property type="entry name" value="CYCLOINULO-OLIGOSACCHARIDE FRUCTANOTRANSFERASE-RELATED"/>
    <property type="match status" value="1"/>
</dbReference>
<dbReference type="Gene3D" id="2.60.120.200">
    <property type="match status" value="1"/>
</dbReference>
<evidence type="ECO:0000256" key="4">
    <source>
        <dbReference type="SAM" id="MobiDB-lite"/>
    </source>
</evidence>
<feature type="domain" description="LamG-like jellyroll fold" evidence="6">
    <location>
        <begin position="509"/>
        <end position="660"/>
    </location>
</feature>
<dbReference type="InterPro" id="IPR011429">
    <property type="entry name" value="Cyt_c_Planctomycete-type"/>
</dbReference>
<proteinExistence type="predicted"/>
<dbReference type="Proteomes" id="UP000315440">
    <property type="component" value="Unassembled WGS sequence"/>
</dbReference>
<keyword evidence="3" id="KW-0175">Coiled coil</keyword>
<feature type="region of interest" description="Disordered" evidence="4">
    <location>
        <begin position="458"/>
        <end position="482"/>
    </location>
</feature>
<evidence type="ECO:0000256" key="3">
    <source>
        <dbReference type="SAM" id="Coils"/>
    </source>
</evidence>
<dbReference type="SUPFAM" id="SSF46626">
    <property type="entry name" value="Cytochrome c"/>
    <property type="match status" value="1"/>
</dbReference>
<dbReference type="AlphaFoldDB" id="A0A5C5ZVG2"/>
<evidence type="ECO:0000313" key="8">
    <source>
        <dbReference type="Proteomes" id="UP000315440"/>
    </source>
</evidence>
<protein>
    <submittedName>
        <fullName evidence="7">Planctomycete cytochrome C</fullName>
    </submittedName>
</protein>
<dbReference type="PANTHER" id="PTHR35889:SF3">
    <property type="entry name" value="F-BOX DOMAIN-CONTAINING PROTEIN"/>
    <property type="match status" value="1"/>
</dbReference>
<keyword evidence="2" id="KW-1015">Disulfide bond</keyword>
<keyword evidence="8" id="KW-1185">Reference proteome</keyword>
<comment type="caution">
    <text evidence="7">The sequence shown here is derived from an EMBL/GenBank/DDBJ whole genome shotgun (WGS) entry which is preliminary data.</text>
</comment>
<dbReference type="Pfam" id="PF07635">
    <property type="entry name" value="PSCyt1"/>
    <property type="match status" value="1"/>
</dbReference>
<gene>
    <name evidence="7" type="ORF">Mal64_14370</name>
</gene>
<keyword evidence="1 5" id="KW-0732">Signal</keyword>
<feature type="signal peptide" evidence="5">
    <location>
        <begin position="1"/>
        <end position="34"/>
    </location>
</feature>
<accession>A0A5C5ZVG2</accession>
<dbReference type="InterPro" id="IPR006558">
    <property type="entry name" value="LamG-like"/>
</dbReference>
<dbReference type="OrthoDB" id="127107at2"/>
<feature type="coiled-coil region" evidence="3">
    <location>
        <begin position="399"/>
        <end position="426"/>
    </location>
</feature>
<dbReference type="EMBL" id="SJPQ01000001">
    <property type="protein sequence ID" value="TWT91038.1"/>
    <property type="molecule type" value="Genomic_DNA"/>
</dbReference>
<reference evidence="7 8" key="1">
    <citation type="submission" date="2019-02" db="EMBL/GenBank/DDBJ databases">
        <title>Deep-cultivation of Planctomycetes and their phenomic and genomic characterization uncovers novel biology.</title>
        <authorList>
            <person name="Wiegand S."/>
            <person name="Jogler M."/>
            <person name="Boedeker C."/>
            <person name="Pinto D."/>
            <person name="Vollmers J."/>
            <person name="Rivas-Marin E."/>
            <person name="Kohn T."/>
            <person name="Peeters S.H."/>
            <person name="Heuer A."/>
            <person name="Rast P."/>
            <person name="Oberbeckmann S."/>
            <person name="Bunk B."/>
            <person name="Jeske O."/>
            <person name="Meyerdierks A."/>
            <person name="Storesund J.E."/>
            <person name="Kallscheuer N."/>
            <person name="Luecker S."/>
            <person name="Lage O.M."/>
            <person name="Pohl T."/>
            <person name="Merkel B.J."/>
            <person name="Hornburger P."/>
            <person name="Mueller R.-W."/>
            <person name="Bruemmer F."/>
            <person name="Labrenz M."/>
            <person name="Spormann A.M."/>
            <person name="Op Den Camp H."/>
            <person name="Overmann J."/>
            <person name="Amann R."/>
            <person name="Jetten M.S.M."/>
            <person name="Mascher T."/>
            <person name="Medema M.H."/>
            <person name="Devos D.P."/>
            <person name="Kaster A.-K."/>
            <person name="Ovreas L."/>
            <person name="Rohde M."/>
            <person name="Galperin M.Y."/>
            <person name="Jogler C."/>
        </authorList>
    </citation>
    <scope>NUCLEOTIDE SEQUENCE [LARGE SCALE GENOMIC DNA]</scope>
    <source>
        <strain evidence="7 8">Mal64</strain>
    </source>
</reference>
<evidence type="ECO:0000256" key="2">
    <source>
        <dbReference type="ARBA" id="ARBA00023157"/>
    </source>
</evidence>
<dbReference type="GO" id="GO:0020037">
    <property type="term" value="F:heme binding"/>
    <property type="evidence" value="ECO:0007669"/>
    <property type="project" value="InterPro"/>
</dbReference>
<evidence type="ECO:0000256" key="5">
    <source>
        <dbReference type="SAM" id="SignalP"/>
    </source>
</evidence>
<organism evidence="7 8">
    <name type="scientific">Pseudobythopirellula maris</name>
    <dbReference type="NCBI Taxonomy" id="2527991"/>
    <lineage>
        <taxon>Bacteria</taxon>
        <taxon>Pseudomonadati</taxon>
        <taxon>Planctomycetota</taxon>
        <taxon>Planctomycetia</taxon>
        <taxon>Pirellulales</taxon>
        <taxon>Lacipirellulaceae</taxon>
        <taxon>Pseudobythopirellula</taxon>
    </lineage>
</organism>
<dbReference type="InterPro" id="IPR013320">
    <property type="entry name" value="ConA-like_dom_sf"/>
</dbReference>
<sequence precursor="true">MFEPADLIRLYRRFAVVSLPVFLAALLAAGAALAEGPAAADHAAADPVTQPGDLAARARALLSDRCFTCHGPDSASREADLRLDLEGFYSQPSMMDEDRPIVTPGDPVASELVVRVLSDDEYEVMPPADSNLSLTADEKQLLRDWVAAGAPWAEHWAFVTPKASEAAGKETTIDHHVDAQLREEGLEPAPPADAVRLVRRVTMDLTGLPPTIAEVDAFAADTSPGAYERLVDRLLASPRFGERMALDWLDAARYADTYGYQNDRFSRVWPWRDWVVRAINANLPYDEFLTQQLAGDLLPEPTRDQLLATTFNRLHRQTNEGGSSTDEFRTENAADRANTFGSAMLGLTVECARCHDHKYDPISHKDYFRFFAYFNNLDELGLYSHYTDAVPTPTMWLDTPEQRAELEDLEAKIAAAERRLAEAKAEGDRDYLAFKFGSPTPVDDPLASAVAHYGFEESDPFQESDESEGDRGKLDGQPQTTEGVVGRALLLDGEDGFVTDSTHAFNRSQPFTLALWVRPTEEGQTAVVVHRSIAWLDAAGRGYQLTLDEGRPAAALVHFWPGDAMAVRASQSLPLGEWSHVAMTYDGSSRAAGLRLYVNGEPAETETLADKLTRSIRYLPGDLMKDKDIKLLVGHRFRDSGFRGGAVDELAVFDRELTAVELSRLTRPAGEWLGVDEAEQRRYFDRNLSEPYRQAAAELQTLRRQRDELVDSIEQIMVMREMPEPRQSYLLERGVYDAPADPVEPSTPAAIGPELSDPRPDRLGLARWVTDPRNPLTARVAVNRFWQTVFGRGLVDTPNDFGSQGSPPTHPQLLDDLAHGFVASGWDVKALVKKMVLSEAYRRSSVATAEQREADPENRLLARGPSYRYSAEAIRDTALAASGQLVERLGGPPVRPFQPPGLWKEKGAAKYERQPGEGSHRRSLYTVWKRTSPPPAMMTLDASEREVCVMRRQTTATPLQSLVMLNDPQFVEAACALADLALRDESRDTAEQIEWVFRRVVSRRPTTAEAGILVALYDEQLGAFDRDPATAERLLTVGDFAAASGAEPPRLAAMAMVAQAVMNHHAAVTKQ</sequence>
<dbReference type="SMART" id="SM00560">
    <property type="entry name" value="LamGL"/>
    <property type="match status" value="1"/>
</dbReference>
<dbReference type="InterPro" id="IPR022655">
    <property type="entry name" value="DUF1553"/>
</dbReference>
<dbReference type="GO" id="GO:0009055">
    <property type="term" value="F:electron transfer activity"/>
    <property type="evidence" value="ECO:0007669"/>
    <property type="project" value="InterPro"/>
</dbReference>
<evidence type="ECO:0000259" key="6">
    <source>
        <dbReference type="SMART" id="SM00560"/>
    </source>
</evidence>
<feature type="compositionally biased region" description="Acidic residues" evidence="4">
    <location>
        <begin position="458"/>
        <end position="468"/>
    </location>
</feature>
<dbReference type="Pfam" id="PF13385">
    <property type="entry name" value="Laminin_G_3"/>
    <property type="match status" value="1"/>
</dbReference>
<dbReference type="InterPro" id="IPR036909">
    <property type="entry name" value="Cyt_c-like_dom_sf"/>
</dbReference>
<dbReference type="InterPro" id="IPR011444">
    <property type="entry name" value="DUF1549"/>
</dbReference>
<evidence type="ECO:0000256" key="1">
    <source>
        <dbReference type="ARBA" id="ARBA00022729"/>
    </source>
</evidence>